<dbReference type="Proteomes" id="UP000217311">
    <property type="component" value="Chromosome"/>
</dbReference>
<dbReference type="EMBL" id="CP023315">
    <property type="protein sequence ID" value="ATC30987.1"/>
    <property type="molecule type" value="Genomic_DNA"/>
</dbReference>
<proteinExistence type="predicted"/>
<reference evidence="2" key="1">
    <citation type="submission" date="2017-09" db="EMBL/GenBank/DDBJ databases">
        <title>Genome evolution observed in wild isolates of Caulobacter crescentus.</title>
        <authorList>
            <person name="Ely B."/>
            <person name="Wilson K."/>
            <person name="Scott D."/>
        </authorList>
    </citation>
    <scope>NUCLEOTIDE SEQUENCE [LARGE SCALE GENOMIC DNA]</scope>
    <source>
        <strain evidence="2">CB13b1a</strain>
    </source>
</reference>
<name>A0A290MMD7_CAUVI</name>
<evidence type="ECO:0000313" key="1">
    <source>
        <dbReference type="EMBL" id="ATC30987.1"/>
    </source>
</evidence>
<dbReference type="AlphaFoldDB" id="A0A290MMD7"/>
<evidence type="ECO:0000313" key="2">
    <source>
        <dbReference type="Proteomes" id="UP000217311"/>
    </source>
</evidence>
<accession>A0A290MMD7</accession>
<dbReference type="Pfam" id="PF11000">
    <property type="entry name" value="DUF2840"/>
    <property type="match status" value="1"/>
</dbReference>
<gene>
    <name evidence="1" type="ORF">CA606_00730</name>
</gene>
<sequence length="164" mass="18537">MPDPASTTTTVELIWLKNRLQRWARFGRPADEIVHDRRRRAVTFAPGTVFALVHWEAGDYGTTLSRLWVLRAVEPGEPFYRVPFVSPGADVLLDLKTWVKVRAGLEAIDAIEALGINPERVCPDHWRHVGGRIAVAEPPSPYTQARHRAWLSRKRLGLIDEDAA</sequence>
<dbReference type="InterPro" id="IPR021263">
    <property type="entry name" value="DUF2840"/>
</dbReference>
<dbReference type="RefSeq" id="WP_096050454.1">
    <property type="nucleotide sequence ID" value="NZ_CP023315.3"/>
</dbReference>
<organism evidence="1 2">
    <name type="scientific">Caulobacter vibrioides</name>
    <name type="common">Caulobacter crescentus</name>
    <dbReference type="NCBI Taxonomy" id="155892"/>
    <lineage>
        <taxon>Bacteria</taxon>
        <taxon>Pseudomonadati</taxon>
        <taxon>Pseudomonadota</taxon>
        <taxon>Alphaproteobacteria</taxon>
        <taxon>Caulobacterales</taxon>
        <taxon>Caulobacteraceae</taxon>
        <taxon>Caulobacter</taxon>
    </lineage>
</organism>
<protein>
    <submittedName>
        <fullName evidence="1">DUF2840 domain-containing protein</fullName>
    </submittedName>
</protein>